<protein>
    <submittedName>
        <fullName evidence="2">Uncharacterized protein</fullName>
    </submittedName>
</protein>
<comment type="caution">
    <text evidence="2">The sequence shown here is derived from an EMBL/GenBank/DDBJ whole genome shotgun (WGS) entry which is preliminary data.</text>
</comment>
<dbReference type="RefSeq" id="WP_272085336.1">
    <property type="nucleotide sequence ID" value="NZ_JAQNDL010000001.1"/>
</dbReference>
<keyword evidence="3" id="KW-1185">Reference proteome</keyword>
<evidence type="ECO:0000313" key="2">
    <source>
        <dbReference type="EMBL" id="MDC0716847.1"/>
    </source>
</evidence>
<name>A0ABT5DT78_9BACT</name>
<reference evidence="2 3" key="1">
    <citation type="submission" date="2022-11" db="EMBL/GenBank/DDBJ databases">
        <title>Minimal conservation of predation-associated metabolite biosynthetic gene clusters underscores biosynthetic potential of Myxococcota including descriptions for ten novel species: Archangium lansinium sp. nov., Myxococcus landrumus sp. nov., Nannocystis bai.</title>
        <authorList>
            <person name="Ahearne A."/>
            <person name="Stevens C."/>
            <person name="Dowd S."/>
        </authorList>
    </citation>
    <scope>NUCLEOTIDE SEQUENCE [LARGE SCALE GENOMIC DNA]</scope>
    <source>
        <strain evidence="2 3">BB15-2</strain>
    </source>
</reference>
<sequence length="250" mass="26221">MSLWDRIRGALGRPSRPPPVASPEPGDARARAQAPGLAEMRALLRAGMTRDEFFEVLDEFATTRGLVALGAGRNFSQYTAGKYATGTNVRTVFTRVRIDPGTFAVEFDDVTFSSSTGLLLHGNQEPVTVMPYGVASGCEWNYVADGLANIDLTGTPFRMLDNFARSAPRGRAGRCSARTTRSPTSPAAAPAAGPALAARSGRTSATTRPCSNCSISTRSHGANSHPAIVATASGCQPSCKWFASPPDAAG</sequence>
<accession>A0ABT5DT78</accession>
<gene>
    <name evidence="2" type="ORF">POL25_08095</name>
</gene>
<dbReference type="Proteomes" id="UP001221686">
    <property type="component" value="Unassembled WGS sequence"/>
</dbReference>
<evidence type="ECO:0000256" key="1">
    <source>
        <dbReference type="SAM" id="MobiDB-lite"/>
    </source>
</evidence>
<feature type="region of interest" description="Disordered" evidence="1">
    <location>
        <begin position="11"/>
        <end position="33"/>
    </location>
</feature>
<feature type="compositionally biased region" description="Low complexity" evidence="1">
    <location>
        <begin position="176"/>
        <end position="202"/>
    </location>
</feature>
<dbReference type="EMBL" id="JAQNDL010000001">
    <property type="protein sequence ID" value="MDC0716847.1"/>
    <property type="molecule type" value="Genomic_DNA"/>
</dbReference>
<proteinExistence type="predicted"/>
<organism evidence="2 3">
    <name type="scientific">Nannocystis bainbridge</name>
    <dbReference type="NCBI Taxonomy" id="2995303"/>
    <lineage>
        <taxon>Bacteria</taxon>
        <taxon>Pseudomonadati</taxon>
        <taxon>Myxococcota</taxon>
        <taxon>Polyangia</taxon>
        <taxon>Nannocystales</taxon>
        <taxon>Nannocystaceae</taxon>
        <taxon>Nannocystis</taxon>
    </lineage>
</organism>
<evidence type="ECO:0000313" key="3">
    <source>
        <dbReference type="Proteomes" id="UP001221686"/>
    </source>
</evidence>
<feature type="region of interest" description="Disordered" evidence="1">
    <location>
        <begin position="168"/>
        <end position="210"/>
    </location>
</feature>